<gene>
    <name evidence="1" type="ORF">IAB04_06225</name>
</gene>
<reference evidence="1" key="2">
    <citation type="journal article" date="2021" name="PeerJ">
        <title>Extensive microbial diversity within the chicken gut microbiome revealed by metagenomics and culture.</title>
        <authorList>
            <person name="Gilroy R."/>
            <person name="Ravi A."/>
            <person name="Getino M."/>
            <person name="Pursley I."/>
            <person name="Horton D.L."/>
            <person name="Alikhan N.F."/>
            <person name="Baker D."/>
            <person name="Gharbi K."/>
            <person name="Hall N."/>
            <person name="Watson M."/>
            <person name="Adriaenssens E.M."/>
            <person name="Foster-Nyarko E."/>
            <person name="Jarju S."/>
            <person name="Secka A."/>
            <person name="Antonio M."/>
            <person name="Oren A."/>
            <person name="Chaudhuri R.R."/>
            <person name="La Ragione R."/>
            <person name="Hildebrand F."/>
            <person name="Pallen M.J."/>
        </authorList>
    </citation>
    <scope>NUCLEOTIDE SEQUENCE</scope>
    <source>
        <strain evidence="1">ChiSjej4B22-9803</strain>
    </source>
</reference>
<proteinExistence type="predicted"/>
<protein>
    <submittedName>
        <fullName evidence="1">DUF3793 family protein</fullName>
    </submittedName>
</protein>
<dbReference type="Proteomes" id="UP000824111">
    <property type="component" value="Unassembled WGS sequence"/>
</dbReference>
<evidence type="ECO:0000313" key="1">
    <source>
        <dbReference type="EMBL" id="HIU48942.1"/>
    </source>
</evidence>
<reference evidence="1" key="1">
    <citation type="submission" date="2020-10" db="EMBL/GenBank/DDBJ databases">
        <authorList>
            <person name="Gilroy R."/>
        </authorList>
    </citation>
    <scope>NUCLEOTIDE SEQUENCE</scope>
    <source>
        <strain evidence="1">ChiSjej4B22-9803</strain>
    </source>
</reference>
<name>A0A9D1LVW5_9FIRM</name>
<organism evidence="1 2">
    <name type="scientific">Candidatus Avimonoglobus intestinipullorum</name>
    <dbReference type="NCBI Taxonomy" id="2840699"/>
    <lineage>
        <taxon>Bacteria</taxon>
        <taxon>Bacillati</taxon>
        <taxon>Bacillota</taxon>
        <taxon>Clostridia</taxon>
        <taxon>Eubacteriales</taxon>
        <taxon>Candidatus Avimonoglobus</taxon>
    </lineage>
</organism>
<comment type="caution">
    <text evidence="1">The sequence shown here is derived from an EMBL/GenBank/DDBJ whole genome shotgun (WGS) entry which is preliminary data.</text>
</comment>
<evidence type="ECO:0000313" key="2">
    <source>
        <dbReference type="Proteomes" id="UP000824111"/>
    </source>
</evidence>
<dbReference type="InterPro" id="IPR024523">
    <property type="entry name" value="DUF3793"/>
</dbReference>
<dbReference type="EMBL" id="DVND01000161">
    <property type="protein sequence ID" value="HIU48942.1"/>
    <property type="molecule type" value="Genomic_DNA"/>
</dbReference>
<dbReference type="AlphaFoldDB" id="A0A9D1LVW5"/>
<sequence>MIERIIAYHCAPALAGIKPANIVACYKDKIPSVHQELKRLNGQLNRKGIYFEILCECEKRVLLMVYRKDCLYRCLCETEINALLHTFGYGPATDLQQYIAVLKRRLCNCEFPHEIGAFLGYPAHDIYGFMHHRDEGCLLTGEWKVYKDAETAKQLFFRYNACRCALVKRIAQGKTLAEIFCAA</sequence>
<dbReference type="Pfam" id="PF12672">
    <property type="entry name" value="DUF3793"/>
    <property type="match status" value="1"/>
</dbReference>
<accession>A0A9D1LVW5</accession>